<dbReference type="GeneID" id="112283833"/>
<dbReference type="GO" id="GO:0016762">
    <property type="term" value="F:xyloglucan:xyloglucosyl transferase activity"/>
    <property type="evidence" value="ECO:0000318"/>
    <property type="project" value="GO_Central"/>
</dbReference>
<evidence type="ECO:0000256" key="3">
    <source>
        <dbReference type="ARBA" id="ARBA00023157"/>
    </source>
</evidence>
<feature type="domain" description="GH16" evidence="9">
    <location>
        <begin position="24"/>
        <end position="219"/>
    </location>
</feature>
<dbReference type="PROSITE" id="PS01034">
    <property type="entry name" value="GH16_1"/>
    <property type="match status" value="1"/>
</dbReference>
<dbReference type="OrthoDB" id="4781at2759"/>
<dbReference type="InterPro" id="IPR016455">
    <property type="entry name" value="XTH"/>
</dbReference>
<dbReference type="RefSeq" id="XP_024378829.1">
    <property type="nucleotide sequence ID" value="XM_024523061.2"/>
</dbReference>
<feature type="glycosylation site" description="N-linked (GlcNAc...) asparagine" evidence="7">
    <location>
        <position position="113"/>
    </location>
</feature>
<dbReference type="OMA" id="MNNKALG"/>
<dbReference type="EnsemblPlants" id="Pp3c6_480V3.1">
    <property type="protein sequence ID" value="Pp3c6_480V3.1"/>
    <property type="gene ID" value="Pp3c6_480"/>
</dbReference>
<evidence type="ECO:0000256" key="8">
    <source>
        <dbReference type="RuleBase" id="RU361120"/>
    </source>
</evidence>
<keyword evidence="8" id="KW-0134">Cell wall</keyword>
<keyword evidence="8" id="KW-0732">Signal</keyword>
<dbReference type="InterPro" id="IPR044791">
    <property type="entry name" value="Beta-glucanase/XTH"/>
</dbReference>
<dbReference type="Gene3D" id="2.60.120.200">
    <property type="match status" value="1"/>
</dbReference>
<comment type="PTM">
    <text evidence="8">Contains at least one intrachain disulfide bond essential for its enzymatic activity.</text>
</comment>
<evidence type="ECO:0000256" key="2">
    <source>
        <dbReference type="ARBA" id="ARBA00022801"/>
    </source>
</evidence>
<dbReference type="PIRSF" id="PIRSF005604">
    <property type="entry name" value="XET"/>
    <property type="match status" value="1"/>
</dbReference>
<keyword evidence="2 8" id="KW-0378">Hydrolase</keyword>
<reference evidence="10 12" key="2">
    <citation type="journal article" date="2018" name="Plant J.">
        <title>The Physcomitrella patens chromosome-scale assembly reveals moss genome structure and evolution.</title>
        <authorList>
            <person name="Lang D."/>
            <person name="Ullrich K.K."/>
            <person name="Murat F."/>
            <person name="Fuchs J."/>
            <person name="Jenkins J."/>
            <person name="Haas F.B."/>
            <person name="Piednoel M."/>
            <person name="Gundlach H."/>
            <person name="Van Bel M."/>
            <person name="Meyberg R."/>
            <person name="Vives C."/>
            <person name="Morata J."/>
            <person name="Symeonidi A."/>
            <person name="Hiss M."/>
            <person name="Muchero W."/>
            <person name="Kamisugi Y."/>
            <person name="Saleh O."/>
            <person name="Blanc G."/>
            <person name="Decker E.L."/>
            <person name="van Gessel N."/>
            <person name="Grimwood J."/>
            <person name="Hayes R.D."/>
            <person name="Graham S.W."/>
            <person name="Gunter L.E."/>
            <person name="McDaniel S.F."/>
            <person name="Hoernstein S.N.W."/>
            <person name="Larsson A."/>
            <person name="Li F.W."/>
            <person name="Perroud P.F."/>
            <person name="Phillips J."/>
            <person name="Ranjan P."/>
            <person name="Rokshar D.S."/>
            <person name="Rothfels C.J."/>
            <person name="Schneider L."/>
            <person name="Shu S."/>
            <person name="Stevenson D.W."/>
            <person name="Thummler F."/>
            <person name="Tillich M."/>
            <person name="Villarreal Aguilar J.C."/>
            <person name="Widiez T."/>
            <person name="Wong G.K."/>
            <person name="Wymore A."/>
            <person name="Zhang Y."/>
            <person name="Zimmer A.D."/>
            <person name="Quatrano R.S."/>
            <person name="Mayer K.F.X."/>
            <person name="Goodstein D."/>
            <person name="Casacuberta J.M."/>
            <person name="Vandepoele K."/>
            <person name="Reski R."/>
            <person name="Cuming A.C."/>
            <person name="Tuskan G.A."/>
            <person name="Maumus F."/>
            <person name="Salse J."/>
            <person name="Schmutz J."/>
            <person name="Rensing S.A."/>
        </authorList>
    </citation>
    <scope>NUCLEOTIDE SEQUENCE [LARGE SCALE GENOMIC DNA]</scope>
    <source>
        <strain evidence="11 12">cv. Gransden 2004</strain>
    </source>
</reference>
<dbReference type="InterPro" id="IPR000757">
    <property type="entry name" value="Beta-glucanase-like"/>
</dbReference>
<evidence type="ECO:0000256" key="7">
    <source>
        <dbReference type="PIRSR" id="PIRSR005604-2"/>
    </source>
</evidence>
<dbReference type="InterPro" id="IPR013320">
    <property type="entry name" value="ConA-like_dom_sf"/>
</dbReference>
<dbReference type="AlphaFoldDB" id="A9TSU6"/>
<dbReference type="Gramene" id="Pp3c6_480V3.2">
    <property type="protein sequence ID" value="Pp3c6_480V3.2"/>
    <property type="gene ID" value="Pp3c6_480"/>
</dbReference>
<gene>
    <name evidence="11" type="primary">LOC112283833</name>
    <name evidence="10" type="ORF">PHYPA_008327</name>
</gene>
<protein>
    <recommendedName>
        <fullName evidence="8">Xyloglucan endotransglucosylase/hydrolase</fullName>
        <ecNumber evidence="8">2.4.1.207</ecNumber>
    </recommendedName>
</protein>
<dbReference type="PANTHER" id="PTHR31062">
    <property type="entry name" value="XYLOGLUCAN ENDOTRANSGLUCOSYLASE/HYDROLASE PROTEIN 8-RELATED"/>
    <property type="match status" value="1"/>
</dbReference>
<dbReference type="FunFam" id="2.60.120.200:FF:000025">
    <property type="entry name" value="Xyloglucan endotransglucosylase/hydrolase"/>
    <property type="match status" value="1"/>
</dbReference>
<dbReference type="InterPro" id="IPR010713">
    <property type="entry name" value="XET_C"/>
</dbReference>
<keyword evidence="4" id="KW-0325">Glycoprotein</keyword>
<dbReference type="STRING" id="3218.A9TSU6"/>
<dbReference type="Pfam" id="PF00722">
    <property type="entry name" value="Glyco_hydro_16"/>
    <property type="match status" value="1"/>
</dbReference>
<dbReference type="GO" id="GO:0010411">
    <property type="term" value="P:xyloglucan metabolic process"/>
    <property type="evidence" value="ECO:0000318"/>
    <property type="project" value="GO_Central"/>
</dbReference>
<organism evidence="10">
    <name type="scientific">Physcomitrium patens</name>
    <name type="common">Spreading-leaved earth moss</name>
    <name type="synonym">Physcomitrella patens</name>
    <dbReference type="NCBI Taxonomy" id="3218"/>
    <lineage>
        <taxon>Eukaryota</taxon>
        <taxon>Viridiplantae</taxon>
        <taxon>Streptophyta</taxon>
        <taxon>Embryophyta</taxon>
        <taxon>Bryophyta</taxon>
        <taxon>Bryophytina</taxon>
        <taxon>Bryopsida</taxon>
        <taxon>Funariidae</taxon>
        <taxon>Funariales</taxon>
        <taxon>Funariaceae</taxon>
        <taxon>Physcomitrium</taxon>
    </lineage>
</organism>
<evidence type="ECO:0000256" key="4">
    <source>
        <dbReference type="ARBA" id="ARBA00023180"/>
    </source>
</evidence>
<keyword evidence="8" id="KW-0964">Secreted</keyword>
<comment type="function">
    <text evidence="8">Catalyzes xyloglucan endohydrolysis (XEH) and/or endotransglycosylation (XET). Cleaves and religates xyloglucan polymers, an essential constituent of the primary cell wall, and thereby participates in cell wall construction of growing tissues.</text>
</comment>
<dbReference type="HOGENOM" id="CLU_048041_0_0_1"/>
<dbReference type="GO" id="GO:0048046">
    <property type="term" value="C:apoplast"/>
    <property type="evidence" value="ECO:0007669"/>
    <property type="project" value="UniProtKB-SubCell"/>
</dbReference>
<dbReference type="SUPFAM" id="SSF49899">
    <property type="entry name" value="Concanavalin A-like lectins/glucanases"/>
    <property type="match status" value="1"/>
</dbReference>
<dbReference type="EC" id="2.4.1.207" evidence="8"/>
<dbReference type="PROSITE" id="PS51762">
    <property type="entry name" value="GH16_2"/>
    <property type="match status" value="1"/>
</dbReference>
<dbReference type="EnsemblPlants" id="Pp3c6_480V3.2">
    <property type="protein sequence ID" value="Pp3c6_480V3.2"/>
    <property type="gene ID" value="Pp3c6_480"/>
</dbReference>
<comment type="subcellular location">
    <subcellularLocation>
        <location evidence="8">Secreted</location>
        <location evidence="8">Cell wall</location>
    </subcellularLocation>
    <subcellularLocation>
        <location evidence="8">Secreted</location>
        <location evidence="8">Extracellular space</location>
        <location evidence="8">Apoplast</location>
    </subcellularLocation>
</comment>
<evidence type="ECO:0000256" key="5">
    <source>
        <dbReference type="ARBA" id="ARBA00023295"/>
    </source>
</evidence>
<dbReference type="Pfam" id="PF06955">
    <property type="entry name" value="XET_C"/>
    <property type="match status" value="1"/>
</dbReference>
<dbReference type="Proteomes" id="UP000006727">
    <property type="component" value="Chromosome 6"/>
</dbReference>
<accession>A9TSU6</accession>
<dbReference type="GO" id="GO:0071555">
    <property type="term" value="P:cell wall organization"/>
    <property type="evidence" value="ECO:0007669"/>
    <property type="project" value="UniProtKB-KW"/>
</dbReference>
<keyword evidence="3" id="KW-1015">Disulfide bond</keyword>
<reference evidence="11" key="3">
    <citation type="submission" date="2020-12" db="UniProtKB">
        <authorList>
            <consortium name="EnsemblPlants"/>
        </authorList>
    </citation>
    <scope>IDENTIFICATION</scope>
</reference>
<keyword evidence="1 8" id="KW-0808">Transferase</keyword>
<comment type="similarity">
    <text evidence="8">Belongs to the glycosyl hydrolase 16 family.</text>
</comment>
<dbReference type="GO" id="GO:0009505">
    <property type="term" value="C:plant-type cell wall"/>
    <property type="evidence" value="ECO:0000318"/>
    <property type="project" value="GO_Central"/>
</dbReference>
<dbReference type="EMBL" id="ABEU02000006">
    <property type="protein sequence ID" value="PNR51953.1"/>
    <property type="molecule type" value="Genomic_DNA"/>
</dbReference>
<evidence type="ECO:0000256" key="1">
    <source>
        <dbReference type="ARBA" id="ARBA00022679"/>
    </source>
</evidence>
<evidence type="ECO:0000256" key="6">
    <source>
        <dbReference type="PIRSR" id="PIRSR005604-1"/>
    </source>
</evidence>
<keyword evidence="8" id="KW-0052">Apoplast</keyword>
<feature type="chain" id="PRO_5014205192" description="Xyloglucan endotransglucosylase/hydrolase" evidence="8">
    <location>
        <begin position="28"/>
        <end position="295"/>
    </location>
</feature>
<evidence type="ECO:0000313" key="11">
    <source>
        <dbReference type="EnsemblPlants" id="Pp3c6_480V3.1"/>
    </source>
</evidence>
<name>A9TSU6_PHYPA</name>
<dbReference type="CDD" id="cd02176">
    <property type="entry name" value="GH16_XET"/>
    <property type="match status" value="1"/>
</dbReference>
<feature type="signal peptide" evidence="8">
    <location>
        <begin position="1"/>
        <end position="27"/>
    </location>
</feature>
<evidence type="ECO:0000313" key="12">
    <source>
        <dbReference type="Proteomes" id="UP000006727"/>
    </source>
</evidence>
<dbReference type="GO" id="GO:0004553">
    <property type="term" value="F:hydrolase activity, hydrolyzing O-glycosyl compounds"/>
    <property type="evidence" value="ECO:0007669"/>
    <property type="project" value="InterPro"/>
</dbReference>
<dbReference type="InterPro" id="IPR008263">
    <property type="entry name" value="GH16_AS"/>
</dbReference>
<dbReference type="eggNOG" id="ENOG502QS4T">
    <property type="taxonomic scope" value="Eukaryota"/>
</dbReference>
<feature type="active site" description="Proton donor" evidence="6">
    <location>
        <position position="109"/>
    </location>
</feature>
<evidence type="ECO:0000313" key="10">
    <source>
        <dbReference type="EMBL" id="PNR51953.1"/>
    </source>
</evidence>
<reference evidence="10 12" key="1">
    <citation type="journal article" date="2008" name="Science">
        <title>The Physcomitrella genome reveals evolutionary insights into the conquest of land by plants.</title>
        <authorList>
            <person name="Rensing S."/>
            <person name="Lang D."/>
            <person name="Zimmer A."/>
            <person name="Terry A."/>
            <person name="Salamov A."/>
            <person name="Shapiro H."/>
            <person name="Nishiyama T."/>
            <person name="Perroud P.-F."/>
            <person name="Lindquist E."/>
            <person name="Kamisugi Y."/>
            <person name="Tanahashi T."/>
            <person name="Sakakibara K."/>
            <person name="Fujita T."/>
            <person name="Oishi K."/>
            <person name="Shin-I T."/>
            <person name="Kuroki Y."/>
            <person name="Toyoda A."/>
            <person name="Suzuki Y."/>
            <person name="Hashimoto A."/>
            <person name="Yamaguchi K."/>
            <person name="Sugano A."/>
            <person name="Kohara Y."/>
            <person name="Fujiyama A."/>
            <person name="Anterola A."/>
            <person name="Aoki S."/>
            <person name="Ashton N."/>
            <person name="Barbazuk W.B."/>
            <person name="Barker E."/>
            <person name="Bennetzen J."/>
            <person name="Bezanilla M."/>
            <person name="Blankenship R."/>
            <person name="Cho S.H."/>
            <person name="Dutcher S."/>
            <person name="Estelle M."/>
            <person name="Fawcett J.A."/>
            <person name="Gundlach H."/>
            <person name="Hanada K."/>
            <person name="Heyl A."/>
            <person name="Hicks K.A."/>
            <person name="Hugh J."/>
            <person name="Lohr M."/>
            <person name="Mayer K."/>
            <person name="Melkozernov A."/>
            <person name="Murata T."/>
            <person name="Nelson D."/>
            <person name="Pils B."/>
            <person name="Prigge M."/>
            <person name="Reiss B."/>
            <person name="Renner T."/>
            <person name="Rombauts S."/>
            <person name="Rushton P."/>
            <person name="Sanderfoot A."/>
            <person name="Schween G."/>
            <person name="Shiu S.-H."/>
            <person name="Stueber K."/>
            <person name="Theodoulou F.L."/>
            <person name="Tu H."/>
            <person name="Van de Peer Y."/>
            <person name="Verrier P.J."/>
            <person name="Waters E."/>
            <person name="Wood A."/>
            <person name="Yang L."/>
            <person name="Cove D."/>
            <person name="Cuming A."/>
            <person name="Hasebe M."/>
            <person name="Lucas S."/>
            <person name="Mishler D.B."/>
            <person name="Reski R."/>
            <person name="Grigoriev I."/>
            <person name="Quatrano R.S."/>
            <person name="Boore J.L."/>
        </authorList>
    </citation>
    <scope>NUCLEOTIDE SEQUENCE [LARGE SCALE GENOMIC DNA]</scope>
    <source>
        <strain evidence="11 12">cv. Gransden 2004</strain>
    </source>
</reference>
<dbReference type="PaxDb" id="3218-PP1S309_41V6.1"/>
<keyword evidence="12" id="KW-1185">Reference proteome</keyword>
<keyword evidence="8" id="KW-0961">Cell wall biogenesis/degradation</keyword>
<dbReference type="Gramene" id="Pp3c6_480V3.1">
    <property type="protein sequence ID" value="Pp3c6_480V3.1"/>
    <property type="gene ID" value="Pp3c6_480"/>
</dbReference>
<keyword evidence="5 8" id="KW-0326">Glycosidase</keyword>
<dbReference type="GO" id="GO:0009834">
    <property type="term" value="P:plant-type secondary cell wall biogenesis"/>
    <property type="evidence" value="ECO:0000318"/>
    <property type="project" value="GO_Central"/>
</dbReference>
<proteinExistence type="inferred from homology"/>
<evidence type="ECO:0000259" key="9">
    <source>
        <dbReference type="PROSITE" id="PS51762"/>
    </source>
</evidence>
<feature type="active site" description="Nucleophile" evidence="6">
    <location>
        <position position="105"/>
    </location>
</feature>
<sequence>MGILELKTVAQAMLAALCLAMVGVTYGATFTEQFSTFSSDGYHVQVSPDGNEAKIVLDQYAASGFGSKQQFLFGNITMKIKLVPGDSAGTVTAYYLSSDQPAHDELDFEFLGNTSGDPYILQTNVFANGIGGREQRINLWFDPTTEYHTYGVLWNQKQIIFTVDNKPIRLYKNSRDLGIAYPNSKPMGLYASLWNGDSWATQGGLVKTNWTHAPFIVSFKDFSSLDGCVVTDNNISPCTATTTHWWEASAFQTIDRHQAEQILWVKENYEVYDYCKDTKRYPTEPSECARNVPQL</sequence>